<dbReference type="Proteomes" id="UP001597083">
    <property type="component" value="Unassembled WGS sequence"/>
</dbReference>
<feature type="region of interest" description="Disordered" evidence="1">
    <location>
        <begin position="1"/>
        <end position="22"/>
    </location>
</feature>
<evidence type="ECO:0000313" key="4">
    <source>
        <dbReference type="Proteomes" id="UP001597083"/>
    </source>
</evidence>
<accession>A0ABW3CQY1</accession>
<evidence type="ECO:0008006" key="5">
    <source>
        <dbReference type="Google" id="ProtNLM"/>
    </source>
</evidence>
<gene>
    <name evidence="3" type="ORF">ACFQ07_31480</name>
</gene>
<keyword evidence="2" id="KW-0472">Membrane</keyword>
<comment type="caution">
    <text evidence="3">The sequence shown here is derived from an EMBL/GenBank/DDBJ whole genome shotgun (WGS) entry which is preliminary data.</text>
</comment>
<dbReference type="InterPro" id="IPR036689">
    <property type="entry name" value="ESAT-6-like_sf"/>
</dbReference>
<keyword evidence="4" id="KW-1185">Reference proteome</keyword>
<organism evidence="3 4">
    <name type="scientific">Actinomadura adrarensis</name>
    <dbReference type="NCBI Taxonomy" id="1819600"/>
    <lineage>
        <taxon>Bacteria</taxon>
        <taxon>Bacillati</taxon>
        <taxon>Actinomycetota</taxon>
        <taxon>Actinomycetes</taxon>
        <taxon>Streptosporangiales</taxon>
        <taxon>Thermomonosporaceae</taxon>
        <taxon>Actinomadura</taxon>
    </lineage>
</organism>
<keyword evidence="2" id="KW-1133">Transmembrane helix</keyword>
<feature type="transmembrane region" description="Helical" evidence="2">
    <location>
        <begin position="204"/>
        <end position="225"/>
    </location>
</feature>
<proteinExistence type="predicted"/>
<sequence length="240" mass="25080">MGAPLGNPPAPAAKLVPPQPQQPMPDAVDKIISFSDYASLGHWAAWLIGKICGVNPAEWAGKLLAGDWESFSKFASALDHVAAFYQEYGAQLKDGSATMLKQWDGQAADACGGYFENFSSAVGRQVDPVRTVAADCRSVAFGSWSTAKAVVSGVEAFLDWVIAKAIVAASSWLLGPQVGMAAILVIVTEGLVKWLSIISKVGAMVAVVYGFIGLVAGSLGALHGLKSQPLPKTSYDNAVI</sequence>
<evidence type="ECO:0000256" key="1">
    <source>
        <dbReference type="SAM" id="MobiDB-lite"/>
    </source>
</evidence>
<evidence type="ECO:0000313" key="3">
    <source>
        <dbReference type="EMBL" id="MFD0856796.1"/>
    </source>
</evidence>
<dbReference type="EMBL" id="JBHTIR010004262">
    <property type="protein sequence ID" value="MFD0856796.1"/>
    <property type="molecule type" value="Genomic_DNA"/>
</dbReference>
<keyword evidence="2" id="KW-0812">Transmembrane</keyword>
<protein>
    <recommendedName>
        <fullName evidence="5">WXG100 family type VII secretion target</fullName>
    </recommendedName>
</protein>
<name>A0ABW3CQY1_9ACTN</name>
<feature type="transmembrane region" description="Helical" evidence="2">
    <location>
        <begin position="172"/>
        <end position="192"/>
    </location>
</feature>
<reference evidence="4" key="1">
    <citation type="journal article" date="2019" name="Int. J. Syst. Evol. Microbiol.">
        <title>The Global Catalogue of Microorganisms (GCM) 10K type strain sequencing project: providing services to taxonomists for standard genome sequencing and annotation.</title>
        <authorList>
            <consortium name="The Broad Institute Genomics Platform"/>
            <consortium name="The Broad Institute Genome Sequencing Center for Infectious Disease"/>
            <person name="Wu L."/>
            <person name="Ma J."/>
        </authorList>
    </citation>
    <scope>NUCLEOTIDE SEQUENCE [LARGE SCALE GENOMIC DNA]</scope>
    <source>
        <strain evidence="4">JCM 31696</strain>
    </source>
</reference>
<evidence type="ECO:0000256" key="2">
    <source>
        <dbReference type="SAM" id="Phobius"/>
    </source>
</evidence>
<dbReference type="SUPFAM" id="SSF140453">
    <property type="entry name" value="EsxAB dimer-like"/>
    <property type="match status" value="1"/>
</dbReference>